<dbReference type="InterPro" id="IPR010730">
    <property type="entry name" value="HET"/>
</dbReference>
<proteinExistence type="predicted"/>
<comment type="caution">
    <text evidence="2">The sequence shown here is derived from an EMBL/GenBank/DDBJ whole genome shotgun (WGS) entry which is preliminary data.</text>
</comment>
<reference evidence="2" key="1">
    <citation type="submission" date="2022-10" db="EMBL/GenBank/DDBJ databases">
        <title>Tapping the CABI collections for fungal endophytes: first genome assemblies for Collariella, Neodidymelliopsis, Ascochyta clinopodiicola, Didymella pomorum, Didymosphaeria variabile, Neocosmospora piperis and Neocucurbitaria cava.</title>
        <authorList>
            <person name="Hill R."/>
        </authorList>
    </citation>
    <scope>NUCLEOTIDE SEQUENCE</scope>
    <source>
        <strain evidence="2">IMI 355091</strain>
    </source>
</reference>
<sequence length="520" mass="58208">MMGKIYERAQRVTIWLGKENREPPGFISSPDSQTILPPNCTHLGSYGRVPIWLSFIAQALRNANGPFNKIAASTSSEDSTRRNAAYGFPPPTAPEWAVVREFFENTWFERVWVIQEAVLATKAIALIGDWEIDWAAIGRAAVWFRSTGYAIPAVLRYQLREVTNLLPVSKSASAWTLCSWPENSIPLLDLLHEFRTRLASNPVDKVYATFGMAKELRPMEEHGFHELVEPNYSTKTVLEVYRDTAKFLIIEHGNLAVLSHAGSSSTSSDWPSWVPDWRHGKASNPLSTSSTASMYNTSANQPLAVGIIDHINSLVIQGIEVDVVAECNDRLASYGFGYITYKEEIDFVRTAWILANRLFNDDSNVSVAKDRAAMLIQTLTAGLSNTGKPTNEDAEFLNDAHDWFQKHAPKLLPGRSLTQHLNWSLKQSPDSGRFHEVFVRACVDRRFFITHAGRMGIGPDVMRQGDVVTVLFGGKVPYLLRPVASGYKFLGECYVPNLMSGEAVEEWKHASGRQKLFELL</sequence>
<feature type="domain" description="Heterokaryon incompatibility" evidence="1">
    <location>
        <begin position="1"/>
        <end position="116"/>
    </location>
</feature>
<dbReference type="InterPro" id="IPR052895">
    <property type="entry name" value="HetReg/Transcr_Mod"/>
</dbReference>
<dbReference type="PANTHER" id="PTHR24148:SF80">
    <property type="entry name" value="HETEROKARYON INCOMPATIBILITY DOMAIN-CONTAINING PROTEIN"/>
    <property type="match status" value="1"/>
</dbReference>
<protein>
    <recommendedName>
        <fullName evidence="1">Heterokaryon incompatibility domain-containing protein</fullName>
    </recommendedName>
</protein>
<dbReference type="Pfam" id="PF06985">
    <property type="entry name" value="HET"/>
    <property type="match status" value="1"/>
</dbReference>
<dbReference type="Proteomes" id="UP001140510">
    <property type="component" value="Unassembled WGS sequence"/>
</dbReference>
<evidence type="ECO:0000313" key="3">
    <source>
        <dbReference type="Proteomes" id="UP001140510"/>
    </source>
</evidence>
<accession>A0A9W9D8M6</accession>
<evidence type="ECO:0000313" key="2">
    <source>
        <dbReference type="EMBL" id="KAJ4405496.1"/>
    </source>
</evidence>
<dbReference type="OrthoDB" id="5386682at2759"/>
<dbReference type="AlphaFoldDB" id="A0A9W9D8M6"/>
<keyword evidence="3" id="KW-1185">Reference proteome</keyword>
<dbReference type="EMBL" id="JAPEVA010000034">
    <property type="protein sequence ID" value="KAJ4405496.1"/>
    <property type="molecule type" value="Genomic_DNA"/>
</dbReference>
<evidence type="ECO:0000259" key="1">
    <source>
        <dbReference type="Pfam" id="PF06985"/>
    </source>
</evidence>
<gene>
    <name evidence="2" type="ORF">N0V91_005236</name>
</gene>
<name>A0A9W9D8M6_9PLEO</name>
<dbReference type="PANTHER" id="PTHR24148">
    <property type="entry name" value="ANKYRIN REPEAT DOMAIN-CONTAINING PROTEIN 39 HOMOLOG-RELATED"/>
    <property type="match status" value="1"/>
</dbReference>
<dbReference type="Pfam" id="PF26639">
    <property type="entry name" value="Het-6_barrel"/>
    <property type="match status" value="1"/>
</dbReference>
<organism evidence="2 3">
    <name type="scientific">Didymella pomorum</name>
    <dbReference type="NCBI Taxonomy" id="749634"/>
    <lineage>
        <taxon>Eukaryota</taxon>
        <taxon>Fungi</taxon>
        <taxon>Dikarya</taxon>
        <taxon>Ascomycota</taxon>
        <taxon>Pezizomycotina</taxon>
        <taxon>Dothideomycetes</taxon>
        <taxon>Pleosporomycetidae</taxon>
        <taxon>Pleosporales</taxon>
        <taxon>Pleosporineae</taxon>
        <taxon>Didymellaceae</taxon>
        <taxon>Didymella</taxon>
    </lineage>
</organism>